<dbReference type="EMBL" id="NKXS01001323">
    <property type="protein sequence ID" value="PIN19190.1"/>
    <property type="molecule type" value="Genomic_DNA"/>
</dbReference>
<protein>
    <submittedName>
        <fullName evidence="1">Uncharacterized protein</fullName>
    </submittedName>
</protein>
<organism evidence="1 2">
    <name type="scientific">Handroanthus impetiginosus</name>
    <dbReference type="NCBI Taxonomy" id="429701"/>
    <lineage>
        <taxon>Eukaryota</taxon>
        <taxon>Viridiplantae</taxon>
        <taxon>Streptophyta</taxon>
        <taxon>Embryophyta</taxon>
        <taxon>Tracheophyta</taxon>
        <taxon>Spermatophyta</taxon>
        <taxon>Magnoliopsida</taxon>
        <taxon>eudicotyledons</taxon>
        <taxon>Gunneridae</taxon>
        <taxon>Pentapetalae</taxon>
        <taxon>asterids</taxon>
        <taxon>lamiids</taxon>
        <taxon>Lamiales</taxon>
        <taxon>Bignoniaceae</taxon>
        <taxon>Crescentiina</taxon>
        <taxon>Tabebuia alliance</taxon>
        <taxon>Handroanthus</taxon>
    </lineage>
</organism>
<name>A0A2G9HPH5_9LAMI</name>
<keyword evidence="2" id="KW-1185">Reference proteome</keyword>
<sequence>MENPLINPKNLINFPLNPPTIPLANGISSVNHEDDIEMITLESKSYTSLKDVLPASPPSTSSPTSSSWREIPIKDPLLQHAAWAYLQPMAEARNEDDRWWRRLEKMCCGLFSCFHDVVLGWFADQETDYDCKVH</sequence>
<evidence type="ECO:0000313" key="2">
    <source>
        <dbReference type="Proteomes" id="UP000231279"/>
    </source>
</evidence>
<dbReference type="PANTHER" id="PTHR34569:SF12">
    <property type="entry name" value="TRANSMEMBRANE PROTEIN"/>
    <property type="match status" value="1"/>
</dbReference>
<proteinExistence type="predicted"/>
<evidence type="ECO:0000313" key="1">
    <source>
        <dbReference type="EMBL" id="PIN19190.1"/>
    </source>
</evidence>
<dbReference type="AlphaFoldDB" id="A0A2G9HPH5"/>
<gene>
    <name evidence="1" type="ORF">CDL12_08134</name>
</gene>
<dbReference type="OrthoDB" id="682663at2759"/>
<dbReference type="Proteomes" id="UP000231279">
    <property type="component" value="Unassembled WGS sequence"/>
</dbReference>
<accession>A0A2G9HPH5</accession>
<comment type="caution">
    <text evidence="1">The sequence shown here is derived from an EMBL/GenBank/DDBJ whole genome shotgun (WGS) entry which is preliminary data.</text>
</comment>
<reference evidence="2" key="1">
    <citation type="journal article" date="2018" name="Gigascience">
        <title>Genome assembly of the Pink Ipe (Handroanthus impetiginosus, Bignoniaceae), a highly valued, ecologically keystone Neotropical timber forest tree.</title>
        <authorList>
            <person name="Silva-Junior O.B."/>
            <person name="Grattapaglia D."/>
            <person name="Novaes E."/>
            <person name="Collevatti R.G."/>
        </authorList>
    </citation>
    <scope>NUCLEOTIDE SEQUENCE [LARGE SCALE GENOMIC DNA]</scope>
    <source>
        <strain evidence="2">cv. UFG-1</strain>
    </source>
</reference>
<dbReference type="PANTHER" id="PTHR34569">
    <property type="entry name" value="EXPRESSED PROTEIN"/>
    <property type="match status" value="1"/>
</dbReference>